<dbReference type="EMBL" id="MGAF01000061">
    <property type="protein sequence ID" value="OGK39003.1"/>
    <property type="molecule type" value="Genomic_DNA"/>
</dbReference>
<evidence type="ECO:0008006" key="4">
    <source>
        <dbReference type="Google" id="ProtNLM"/>
    </source>
</evidence>
<feature type="transmembrane region" description="Helical" evidence="1">
    <location>
        <begin position="6"/>
        <end position="25"/>
    </location>
</feature>
<feature type="transmembrane region" description="Helical" evidence="1">
    <location>
        <begin position="64"/>
        <end position="86"/>
    </location>
</feature>
<dbReference type="AlphaFoldDB" id="A0A1F7I6L5"/>
<dbReference type="Proteomes" id="UP000179270">
    <property type="component" value="Unassembled WGS sequence"/>
</dbReference>
<protein>
    <recommendedName>
        <fullName evidence="4">Zinc permease</fullName>
    </recommendedName>
</protein>
<feature type="transmembrane region" description="Helical" evidence="1">
    <location>
        <begin position="170"/>
        <end position="192"/>
    </location>
</feature>
<feature type="transmembrane region" description="Helical" evidence="1">
    <location>
        <begin position="106"/>
        <end position="128"/>
    </location>
</feature>
<feature type="transmembrane region" description="Helical" evidence="1">
    <location>
        <begin position="204"/>
        <end position="226"/>
    </location>
</feature>
<proteinExistence type="predicted"/>
<reference evidence="2 3" key="1">
    <citation type="journal article" date="2016" name="Nat. Commun.">
        <title>Thousands of microbial genomes shed light on interconnected biogeochemical processes in an aquifer system.</title>
        <authorList>
            <person name="Anantharaman K."/>
            <person name="Brown C.T."/>
            <person name="Hug L.A."/>
            <person name="Sharon I."/>
            <person name="Castelle C.J."/>
            <person name="Probst A.J."/>
            <person name="Thomas B.C."/>
            <person name="Singh A."/>
            <person name="Wilkins M.J."/>
            <person name="Karaoz U."/>
            <person name="Brodie E.L."/>
            <person name="Williams K.H."/>
            <person name="Hubbard S.S."/>
            <person name="Banfield J.F."/>
        </authorList>
    </citation>
    <scope>NUCLEOTIDE SEQUENCE [LARGE SCALE GENOMIC DNA]</scope>
</reference>
<evidence type="ECO:0000313" key="3">
    <source>
        <dbReference type="Proteomes" id="UP000179270"/>
    </source>
</evidence>
<dbReference type="STRING" id="1802055.A3A74_06740"/>
<evidence type="ECO:0000256" key="1">
    <source>
        <dbReference type="SAM" id="Phobius"/>
    </source>
</evidence>
<gene>
    <name evidence="2" type="ORF">A3A74_06740</name>
</gene>
<keyword evidence="1" id="KW-0812">Transmembrane</keyword>
<organism evidence="2 3">
    <name type="scientific">Candidatus Roizmanbacteria bacterium RIFCSPLOWO2_01_FULL_35_13</name>
    <dbReference type="NCBI Taxonomy" id="1802055"/>
    <lineage>
        <taxon>Bacteria</taxon>
        <taxon>Candidatus Roizmaniibacteriota</taxon>
    </lineage>
</organism>
<evidence type="ECO:0000313" key="2">
    <source>
        <dbReference type="EMBL" id="OGK39003.1"/>
    </source>
</evidence>
<keyword evidence="1" id="KW-0472">Membrane</keyword>
<sequence length="285" mass="32234">MTFYIMLGLITAFNLIGGFIAYFYLSKIKANQKAWEFFSGYLMIILALDLLIVHLINIKLMEFNLIYVASGFATGFLTLFVLMTLFHLISKKSEVDNIHNHKTFSILIFLLLGVHEVSEGFGISEIFFEGSRYIPLKLTLAPVTVLGLHEFPEGILLVLPFFLSKRIRTGFFALLTNQFIFIISALLLYFYFLQFYEPSIGEEAFLGTLPAGGIFFLGLHDLITAFKNPQKVEGFTKSVLVAASFSIFLIVSASLILTNARVEKIKQGETDYECSREFSIENCLE</sequence>
<feature type="transmembrane region" description="Helical" evidence="1">
    <location>
        <begin position="238"/>
        <end position="257"/>
    </location>
</feature>
<name>A0A1F7I6L5_9BACT</name>
<keyword evidence="1" id="KW-1133">Transmembrane helix</keyword>
<comment type="caution">
    <text evidence="2">The sequence shown here is derived from an EMBL/GenBank/DDBJ whole genome shotgun (WGS) entry which is preliminary data.</text>
</comment>
<feature type="transmembrane region" description="Helical" evidence="1">
    <location>
        <begin position="37"/>
        <end position="58"/>
    </location>
</feature>
<accession>A0A1F7I6L5</accession>